<dbReference type="Gene3D" id="3.20.20.140">
    <property type="entry name" value="Metal-dependent hydrolases"/>
    <property type="match status" value="1"/>
</dbReference>
<name>A0ABU0RAC7_9MICO</name>
<feature type="region of interest" description="Disordered" evidence="2">
    <location>
        <begin position="213"/>
        <end position="264"/>
    </location>
</feature>
<keyword evidence="5" id="KW-1185">Reference proteome</keyword>
<evidence type="ECO:0000259" key="3">
    <source>
        <dbReference type="Pfam" id="PF04909"/>
    </source>
</evidence>
<dbReference type="Pfam" id="PF04909">
    <property type="entry name" value="Amidohydro_2"/>
    <property type="match status" value="1"/>
</dbReference>
<dbReference type="RefSeq" id="WP_307040888.1">
    <property type="nucleotide sequence ID" value="NZ_JAUSYY010000001.1"/>
</dbReference>
<dbReference type="InterPro" id="IPR032466">
    <property type="entry name" value="Metal_Hydrolase"/>
</dbReference>
<gene>
    <name evidence="4" type="ORF">QFZ26_001549</name>
</gene>
<evidence type="ECO:0000256" key="1">
    <source>
        <dbReference type="ARBA" id="ARBA00038310"/>
    </source>
</evidence>
<comment type="similarity">
    <text evidence="1">Belongs to the metallo-dependent hydrolases superfamily.</text>
</comment>
<sequence length="264" mass="29100">MTGLHVPLRMIDTHQHLWMLSERRYDWIQPEHGVLHADFGPGAVAADIVAAGITGTLLVQAADTYEDTFYMLSIASCVPGIDGVVGWVPLDRPDEARAALELYSTTPIIRGVRALTHTYDDPEWILRADVTTSLDLVSAHGYTLDYVSVLPEHLELLPELAARHPSLTIVIDHLAGPDIANGGWEPWASLIAGCAVRPNLFVKLSGLSTAPACGAHSARSPRTSHRSSRTTSSSRPRFAPMRFVTSTQDHLNSERRPPWIRHRR</sequence>
<dbReference type="EC" id="3.1.1.-" evidence="4"/>
<feature type="domain" description="Amidohydrolase-related" evidence="3">
    <location>
        <begin position="11"/>
        <end position="216"/>
    </location>
</feature>
<reference evidence="4 5" key="1">
    <citation type="submission" date="2023-07" db="EMBL/GenBank/DDBJ databases">
        <title>Comparative genomics of wheat-associated soil bacteria to identify genetic determinants of phenazine resistance.</title>
        <authorList>
            <person name="Mouncey N."/>
        </authorList>
    </citation>
    <scope>NUCLEOTIDE SEQUENCE [LARGE SCALE GENOMIC DNA]</scope>
    <source>
        <strain evidence="4 5">V3I3</strain>
    </source>
</reference>
<protein>
    <submittedName>
        <fullName evidence="4">L-fuconolactonase</fullName>
        <ecNumber evidence="4">3.1.1.-</ecNumber>
    </submittedName>
</protein>
<dbReference type="InterPro" id="IPR006680">
    <property type="entry name" value="Amidohydro-rel"/>
</dbReference>
<comment type="caution">
    <text evidence="4">The sequence shown here is derived from an EMBL/GenBank/DDBJ whole genome shotgun (WGS) entry which is preliminary data.</text>
</comment>
<evidence type="ECO:0000313" key="5">
    <source>
        <dbReference type="Proteomes" id="UP001239083"/>
    </source>
</evidence>
<accession>A0ABU0RAC7</accession>
<dbReference type="GO" id="GO:0016787">
    <property type="term" value="F:hydrolase activity"/>
    <property type="evidence" value="ECO:0007669"/>
    <property type="project" value="UniProtKB-KW"/>
</dbReference>
<evidence type="ECO:0000313" key="4">
    <source>
        <dbReference type="EMBL" id="MDQ0893994.1"/>
    </source>
</evidence>
<evidence type="ECO:0000256" key="2">
    <source>
        <dbReference type="SAM" id="MobiDB-lite"/>
    </source>
</evidence>
<proteinExistence type="inferred from homology"/>
<dbReference type="InterPro" id="IPR052350">
    <property type="entry name" value="Metallo-dep_Lactonases"/>
</dbReference>
<dbReference type="EMBL" id="JAUSYY010000001">
    <property type="protein sequence ID" value="MDQ0893994.1"/>
    <property type="molecule type" value="Genomic_DNA"/>
</dbReference>
<organism evidence="4 5">
    <name type="scientific">Agromyces ramosus</name>
    <dbReference type="NCBI Taxonomy" id="33879"/>
    <lineage>
        <taxon>Bacteria</taxon>
        <taxon>Bacillati</taxon>
        <taxon>Actinomycetota</taxon>
        <taxon>Actinomycetes</taxon>
        <taxon>Micrococcales</taxon>
        <taxon>Microbacteriaceae</taxon>
        <taxon>Agromyces</taxon>
    </lineage>
</organism>
<dbReference type="Proteomes" id="UP001239083">
    <property type="component" value="Unassembled WGS sequence"/>
</dbReference>
<dbReference type="SUPFAM" id="SSF51556">
    <property type="entry name" value="Metallo-dependent hydrolases"/>
    <property type="match status" value="1"/>
</dbReference>
<dbReference type="PANTHER" id="PTHR43569">
    <property type="entry name" value="AMIDOHYDROLASE"/>
    <property type="match status" value="1"/>
</dbReference>
<keyword evidence="4" id="KW-0378">Hydrolase</keyword>
<dbReference type="PANTHER" id="PTHR43569:SF2">
    <property type="entry name" value="AMIDOHYDROLASE-RELATED DOMAIN-CONTAINING PROTEIN"/>
    <property type="match status" value="1"/>
</dbReference>